<organism evidence="1 2">
    <name type="scientific">Trichonephila clavipes</name>
    <name type="common">Golden silk orbweaver</name>
    <name type="synonym">Nephila clavipes</name>
    <dbReference type="NCBI Taxonomy" id="2585209"/>
    <lineage>
        <taxon>Eukaryota</taxon>
        <taxon>Metazoa</taxon>
        <taxon>Ecdysozoa</taxon>
        <taxon>Arthropoda</taxon>
        <taxon>Chelicerata</taxon>
        <taxon>Arachnida</taxon>
        <taxon>Araneae</taxon>
        <taxon>Araneomorphae</taxon>
        <taxon>Entelegynae</taxon>
        <taxon>Araneoidea</taxon>
        <taxon>Nephilidae</taxon>
        <taxon>Trichonephila</taxon>
    </lineage>
</organism>
<name>A0A8X6RJ10_TRICX</name>
<dbReference type="Proteomes" id="UP000887159">
    <property type="component" value="Unassembled WGS sequence"/>
</dbReference>
<comment type="caution">
    <text evidence="1">The sequence shown here is derived from an EMBL/GenBank/DDBJ whole genome shotgun (WGS) entry which is preliminary data.</text>
</comment>
<accession>A0A8X6RJ10</accession>
<dbReference type="AlphaFoldDB" id="A0A8X6RJ10"/>
<dbReference type="EMBL" id="BMAU01021147">
    <property type="protein sequence ID" value="GFX92496.1"/>
    <property type="molecule type" value="Genomic_DNA"/>
</dbReference>
<proteinExistence type="predicted"/>
<reference evidence="1" key="1">
    <citation type="submission" date="2020-08" db="EMBL/GenBank/DDBJ databases">
        <title>Multicomponent nature underlies the extraordinary mechanical properties of spider dragline silk.</title>
        <authorList>
            <person name="Kono N."/>
            <person name="Nakamura H."/>
            <person name="Mori M."/>
            <person name="Yoshida Y."/>
            <person name="Ohtoshi R."/>
            <person name="Malay A.D."/>
            <person name="Moran D.A.P."/>
            <person name="Tomita M."/>
            <person name="Numata K."/>
            <person name="Arakawa K."/>
        </authorList>
    </citation>
    <scope>NUCLEOTIDE SEQUENCE</scope>
</reference>
<sequence>MSAVASFCETALLSDGLFTSIFDDLVAFEVDRWHPDCGFFAQQGSPIKERRFDLGTFHFEYEYFVDYAKTIVIE</sequence>
<evidence type="ECO:0000313" key="1">
    <source>
        <dbReference type="EMBL" id="GFX92496.1"/>
    </source>
</evidence>
<keyword evidence="2" id="KW-1185">Reference proteome</keyword>
<evidence type="ECO:0000313" key="2">
    <source>
        <dbReference type="Proteomes" id="UP000887159"/>
    </source>
</evidence>
<gene>
    <name evidence="1" type="primary">NCL1_26605</name>
    <name evidence="1" type="ORF">TNCV_1707721</name>
</gene>
<protein>
    <submittedName>
        <fullName evidence="1">Uncharacterized protein</fullName>
    </submittedName>
</protein>